<dbReference type="PANTHER" id="PTHR13490">
    <property type="entry name" value="MITOCHONDRIAL 28S RIBOSOMAL PROTEIN S28"/>
    <property type="match status" value="1"/>
</dbReference>
<gene>
    <name evidence="2" type="primary">RSM24</name>
    <name evidence="2" type="ORF">MPSI1_001541</name>
</gene>
<organism evidence="2 3">
    <name type="scientific">Malassezia psittaci</name>
    <dbReference type="NCBI Taxonomy" id="1821823"/>
    <lineage>
        <taxon>Eukaryota</taxon>
        <taxon>Fungi</taxon>
        <taxon>Dikarya</taxon>
        <taxon>Basidiomycota</taxon>
        <taxon>Ustilaginomycotina</taxon>
        <taxon>Malasseziomycetes</taxon>
        <taxon>Malasseziales</taxon>
        <taxon>Malasseziaceae</taxon>
        <taxon>Malassezia</taxon>
    </lineage>
</organism>
<dbReference type="InterPro" id="IPR039848">
    <property type="entry name" value="Ribosomal_mS35_mt"/>
</dbReference>
<feature type="domain" description="Small ribosomal subunit protein mS35 mitochondrial conserved" evidence="1">
    <location>
        <begin position="102"/>
        <end position="262"/>
    </location>
</feature>
<protein>
    <submittedName>
        <fullName evidence="2">37S ribosomal protein S24, mitochondrial</fullName>
    </submittedName>
</protein>
<dbReference type="EMBL" id="CP118375">
    <property type="protein sequence ID" value="WFD42891.1"/>
    <property type="molecule type" value="Genomic_DNA"/>
</dbReference>
<dbReference type="Pfam" id="PF10213">
    <property type="entry name" value="MRP-S28"/>
    <property type="match status" value="1"/>
</dbReference>
<dbReference type="AlphaFoldDB" id="A0AAF0F4K3"/>
<dbReference type="GO" id="GO:0032543">
    <property type="term" value="P:mitochondrial translation"/>
    <property type="evidence" value="ECO:0007669"/>
    <property type="project" value="InterPro"/>
</dbReference>
<dbReference type="Proteomes" id="UP001214628">
    <property type="component" value="Chromosome 1"/>
</dbReference>
<evidence type="ECO:0000313" key="3">
    <source>
        <dbReference type="Proteomes" id="UP001214628"/>
    </source>
</evidence>
<proteinExistence type="predicted"/>
<keyword evidence="2" id="KW-0687">Ribonucleoprotein</keyword>
<keyword evidence="2" id="KW-0689">Ribosomal protein</keyword>
<accession>A0AAF0F4K3</accession>
<keyword evidence="3" id="KW-1185">Reference proteome</keyword>
<dbReference type="GO" id="GO:0003735">
    <property type="term" value="F:structural constituent of ribosome"/>
    <property type="evidence" value="ECO:0007669"/>
    <property type="project" value="InterPro"/>
</dbReference>
<evidence type="ECO:0000313" key="2">
    <source>
        <dbReference type="EMBL" id="WFD42891.1"/>
    </source>
</evidence>
<dbReference type="GO" id="GO:0005763">
    <property type="term" value="C:mitochondrial small ribosomal subunit"/>
    <property type="evidence" value="ECO:0007669"/>
    <property type="project" value="TreeGrafter"/>
</dbReference>
<evidence type="ECO:0000259" key="1">
    <source>
        <dbReference type="Pfam" id="PF10213"/>
    </source>
</evidence>
<reference evidence="2" key="1">
    <citation type="submission" date="2023-02" db="EMBL/GenBank/DDBJ databases">
        <title>Mating type loci evolution in Malassezia.</title>
        <authorList>
            <person name="Coelho M.A."/>
        </authorList>
    </citation>
    <scope>NUCLEOTIDE SEQUENCE</scope>
    <source>
        <strain evidence="2">CBS 14136</strain>
    </source>
</reference>
<name>A0AAF0F4K3_9BASI</name>
<dbReference type="InterPro" id="IPR019349">
    <property type="entry name" value="Ribosomal_mS35_mit"/>
</dbReference>
<sequence>MANWVSASVASVRVQPLRLVQALPQCTASSENIRMFSTSSSTCKPRRQRNRNNPFALHLMKHFQYDDVPTFGHLKLQKQRQLLDYYRLLENEVPQLRQYHEPFQPAAATDVLQFHFTHYQGEPHPGAQKVVLTANVHELWKVAKLNSPQARHKFLLLAGTRWQPADLDVVHNLNSGLKQGGDALAKAYNTHSLGSIRIGCNRYPHETQNMKWCSDVLDKMVAEAQTEPSLTDVPLDIRPYIRSNARGGPVARASAADFPKEWL</sequence>
<dbReference type="PANTHER" id="PTHR13490:SF0">
    <property type="entry name" value="SMALL RIBOSOMAL SUBUNIT PROTEIN MS35"/>
    <property type="match status" value="1"/>
</dbReference>